<organism evidence="2 3">
    <name type="scientific">Eumeta variegata</name>
    <name type="common">Bagworm moth</name>
    <name type="synonym">Eumeta japonica</name>
    <dbReference type="NCBI Taxonomy" id="151549"/>
    <lineage>
        <taxon>Eukaryota</taxon>
        <taxon>Metazoa</taxon>
        <taxon>Ecdysozoa</taxon>
        <taxon>Arthropoda</taxon>
        <taxon>Hexapoda</taxon>
        <taxon>Insecta</taxon>
        <taxon>Pterygota</taxon>
        <taxon>Neoptera</taxon>
        <taxon>Endopterygota</taxon>
        <taxon>Lepidoptera</taxon>
        <taxon>Glossata</taxon>
        <taxon>Ditrysia</taxon>
        <taxon>Tineoidea</taxon>
        <taxon>Psychidae</taxon>
        <taxon>Oiketicinae</taxon>
        <taxon>Eumeta</taxon>
    </lineage>
</organism>
<sequence>MENRHARVRDKTVHASTSVRRHAASVRKVLDRSLCHAAGRPRGDTGAAVGQLERHTSKRRRVATQLYSTRCDIASRRIARMCVGLEAHEHADGRGHTALKRILVFLMKIMTQRHQTFSVRSVNPKR</sequence>
<evidence type="ECO:0000256" key="1">
    <source>
        <dbReference type="SAM" id="MobiDB-lite"/>
    </source>
</evidence>
<name>A0A4C1YNX9_EUMVA</name>
<dbReference type="EMBL" id="BGZK01001359">
    <property type="protein sequence ID" value="GBP78171.1"/>
    <property type="molecule type" value="Genomic_DNA"/>
</dbReference>
<dbReference type="AlphaFoldDB" id="A0A4C1YNX9"/>
<dbReference type="Proteomes" id="UP000299102">
    <property type="component" value="Unassembled WGS sequence"/>
</dbReference>
<reference evidence="2 3" key="1">
    <citation type="journal article" date="2019" name="Commun. Biol.">
        <title>The bagworm genome reveals a unique fibroin gene that provides high tensile strength.</title>
        <authorList>
            <person name="Kono N."/>
            <person name="Nakamura H."/>
            <person name="Ohtoshi R."/>
            <person name="Tomita M."/>
            <person name="Numata K."/>
            <person name="Arakawa K."/>
        </authorList>
    </citation>
    <scope>NUCLEOTIDE SEQUENCE [LARGE SCALE GENOMIC DNA]</scope>
</reference>
<keyword evidence="3" id="KW-1185">Reference proteome</keyword>
<protein>
    <submittedName>
        <fullName evidence="2">Uncharacterized protein</fullName>
    </submittedName>
</protein>
<accession>A0A4C1YNX9</accession>
<comment type="caution">
    <text evidence="2">The sequence shown here is derived from an EMBL/GenBank/DDBJ whole genome shotgun (WGS) entry which is preliminary data.</text>
</comment>
<evidence type="ECO:0000313" key="2">
    <source>
        <dbReference type="EMBL" id="GBP78171.1"/>
    </source>
</evidence>
<evidence type="ECO:0000313" key="3">
    <source>
        <dbReference type="Proteomes" id="UP000299102"/>
    </source>
</evidence>
<gene>
    <name evidence="2" type="ORF">EVAR_99206_1</name>
</gene>
<proteinExistence type="predicted"/>
<feature type="region of interest" description="Disordered" evidence="1">
    <location>
        <begin position="37"/>
        <end position="56"/>
    </location>
</feature>